<dbReference type="Pfam" id="PF09423">
    <property type="entry name" value="PhoD"/>
    <property type="match status" value="1"/>
</dbReference>
<dbReference type="InterPro" id="IPR038607">
    <property type="entry name" value="PhoD-like_sf"/>
</dbReference>
<dbReference type="Proteomes" id="UP000233781">
    <property type="component" value="Unassembled WGS sequence"/>
</dbReference>
<name>A0A2N3YL12_9MICO</name>
<keyword evidence="5" id="KW-1185">Reference proteome</keyword>
<accession>A0A2N3YL12</accession>
<comment type="caution">
    <text evidence="4">The sequence shown here is derived from an EMBL/GenBank/DDBJ whole genome shotgun (WGS) entry which is preliminary data.</text>
</comment>
<protein>
    <submittedName>
        <fullName evidence="4">PhoD-like phosphatase</fullName>
    </submittedName>
</protein>
<evidence type="ECO:0000313" key="4">
    <source>
        <dbReference type="EMBL" id="PKW27557.1"/>
    </source>
</evidence>
<feature type="region of interest" description="Disordered" evidence="1">
    <location>
        <begin position="566"/>
        <end position="599"/>
    </location>
</feature>
<dbReference type="OrthoDB" id="9795624at2"/>
<gene>
    <name evidence="4" type="ORF">ATL31_2404</name>
</gene>
<feature type="domain" description="DUF7800" evidence="3">
    <location>
        <begin position="11"/>
        <end position="93"/>
    </location>
</feature>
<dbReference type="AlphaFoldDB" id="A0A2N3YL12"/>
<dbReference type="PANTHER" id="PTHR37031">
    <property type="entry name" value="METALLOPHOSPHATASE BINDING DOMAIN PROTEIN"/>
    <property type="match status" value="1"/>
</dbReference>
<dbReference type="InterPro" id="IPR056702">
    <property type="entry name" value="DUF7800"/>
</dbReference>
<evidence type="ECO:0000259" key="3">
    <source>
        <dbReference type="Pfam" id="PF25077"/>
    </source>
</evidence>
<dbReference type="RefSeq" id="WP_101395965.1">
    <property type="nucleotide sequence ID" value="NZ_PJNE01000001.1"/>
</dbReference>
<dbReference type="InterPro" id="IPR018946">
    <property type="entry name" value="PhoD-like_MPP"/>
</dbReference>
<proteinExistence type="predicted"/>
<sequence length="599" mass="66651">MSPSPADAAGPLVLGPLLRWVDETSATVWVRTAEAARVQVERDGRTWSVPTFGVHGSHYALVICDGLTPGTDEPYTVSVDGVPVWPLPGAAASRIRTLDPQRLPYFAFGSCRTLGSQDDAGTALHGVDALRSLAVTLRDDPAAGWPDLLLLLGDQVYADTTPHGELEDFMRSRRSLDEPPYEEIKDYPEYDELYRLTWGDPVIRWALSTIPSAMIFDDHDIRDDWNTSWSWRRDIRTTTWWQERIVSGLAAYWVHQHLGNLSPAELAQEEVYRHVLAHAASGAGDELDLTDALDRLAARADAQPESYRWSHTRALGDSLLVVLDSRAARDLQPDHRSMLDRAETRWLDDTLRGGHQHVFVGTSLPFLLPPGLHDFEAIDEAVAQGAYGRRAGRVAEHLRRTIDLEHWAAFSTGFDEVFEMVMDLARGHRGRPPQTVTFLSGDVHNSYFAEVTGATRHGAASRIVQAVCSPIRNPMPRGVRVAVSMLTRSLVRPMRFLASRSRRVPDPRYPWTVTEGPWFDNNIALCRVVPDGMELTWVTGVVVDHDHDHPLLQRVWSVEVPSSSVDGMVEGRDAAPRPQAEVPGSDQGAPGRRNRESVA</sequence>
<reference evidence="4 5" key="1">
    <citation type="submission" date="2017-12" db="EMBL/GenBank/DDBJ databases">
        <title>Sequencing the genomes of 1000 Actinobacteria strains.</title>
        <authorList>
            <person name="Klenk H.-P."/>
        </authorList>
    </citation>
    <scope>NUCLEOTIDE SEQUENCE [LARGE SCALE GENOMIC DNA]</scope>
    <source>
        <strain evidence="4 5">DSM 12806</strain>
    </source>
</reference>
<dbReference type="InterPro" id="IPR029052">
    <property type="entry name" value="Metallo-depent_PP-like"/>
</dbReference>
<dbReference type="EMBL" id="PJNE01000001">
    <property type="protein sequence ID" value="PKW27557.1"/>
    <property type="molecule type" value="Genomic_DNA"/>
</dbReference>
<dbReference type="Pfam" id="PF25077">
    <property type="entry name" value="DUF7800"/>
    <property type="match status" value="1"/>
</dbReference>
<evidence type="ECO:0000313" key="5">
    <source>
        <dbReference type="Proteomes" id="UP000233781"/>
    </source>
</evidence>
<feature type="domain" description="PhoD-like phosphatase metallophosphatase" evidence="2">
    <location>
        <begin position="145"/>
        <end position="476"/>
    </location>
</feature>
<evidence type="ECO:0000259" key="2">
    <source>
        <dbReference type="Pfam" id="PF09423"/>
    </source>
</evidence>
<evidence type="ECO:0000256" key="1">
    <source>
        <dbReference type="SAM" id="MobiDB-lite"/>
    </source>
</evidence>
<organism evidence="4 5">
    <name type="scientific">Phycicoccus duodecadis</name>
    <dbReference type="NCBI Taxonomy" id="173053"/>
    <lineage>
        <taxon>Bacteria</taxon>
        <taxon>Bacillati</taxon>
        <taxon>Actinomycetota</taxon>
        <taxon>Actinomycetes</taxon>
        <taxon>Micrococcales</taxon>
        <taxon>Intrasporangiaceae</taxon>
        <taxon>Phycicoccus</taxon>
    </lineage>
</organism>
<dbReference type="SUPFAM" id="SSF56300">
    <property type="entry name" value="Metallo-dependent phosphatases"/>
    <property type="match status" value="1"/>
</dbReference>
<dbReference type="PANTHER" id="PTHR37031:SF2">
    <property type="entry name" value="PHOD-LIKE PHOSPHATASE METALLOPHOSPHATASE DOMAIN-CONTAINING PROTEIN"/>
    <property type="match status" value="1"/>
</dbReference>
<dbReference type="Gene3D" id="3.60.21.70">
    <property type="entry name" value="PhoD-like phosphatase"/>
    <property type="match status" value="1"/>
</dbReference>
<dbReference type="CDD" id="cd07389">
    <property type="entry name" value="MPP_PhoD"/>
    <property type="match status" value="1"/>
</dbReference>